<dbReference type="GO" id="GO:0003676">
    <property type="term" value="F:nucleic acid binding"/>
    <property type="evidence" value="ECO:0007669"/>
    <property type="project" value="InterPro"/>
</dbReference>
<feature type="domain" description="RNase H type-1" evidence="2">
    <location>
        <begin position="926"/>
        <end position="1054"/>
    </location>
</feature>
<dbReference type="InterPro" id="IPR000477">
    <property type="entry name" value="RT_dom"/>
</dbReference>
<dbReference type="GO" id="GO:0004523">
    <property type="term" value="F:RNA-DNA hybrid ribonuclease activity"/>
    <property type="evidence" value="ECO:0007669"/>
    <property type="project" value="InterPro"/>
</dbReference>
<dbReference type="PROSITE" id="PS50878">
    <property type="entry name" value="RT_POL"/>
    <property type="match status" value="1"/>
</dbReference>
<dbReference type="InterPro" id="IPR002156">
    <property type="entry name" value="RNaseH_domain"/>
</dbReference>
<dbReference type="GO" id="GO:0071897">
    <property type="term" value="P:DNA biosynthetic process"/>
    <property type="evidence" value="ECO:0007669"/>
    <property type="project" value="UniProtKB-ARBA"/>
</dbReference>
<protein>
    <submittedName>
        <fullName evidence="3">Putative tick transposon</fullName>
    </submittedName>
</protein>
<dbReference type="AlphaFoldDB" id="L7MBU9"/>
<evidence type="ECO:0000259" key="1">
    <source>
        <dbReference type="PROSITE" id="PS50878"/>
    </source>
</evidence>
<proteinExistence type="evidence at transcript level"/>
<reference evidence="3" key="2">
    <citation type="journal article" date="2015" name="J. Proteomics">
        <title>Sexual differences in the sialomes of the zebra tick, Rhipicephalus pulchellus.</title>
        <authorList>
            <person name="Tan A.W."/>
            <person name="Francischetti I.M."/>
            <person name="Slovak M."/>
            <person name="Kini R.M."/>
            <person name="Ribeiro J.M."/>
        </authorList>
    </citation>
    <scope>NUCLEOTIDE SEQUENCE</scope>
    <source>
        <tissue evidence="3">Salivary gland</tissue>
    </source>
</reference>
<feature type="non-terminal residue" evidence="3">
    <location>
        <position position="1"/>
    </location>
</feature>
<dbReference type="InterPro" id="IPR036691">
    <property type="entry name" value="Endo/exonu/phosph_ase_sf"/>
</dbReference>
<dbReference type="PANTHER" id="PTHR19446">
    <property type="entry name" value="REVERSE TRANSCRIPTASES"/>
    <property type="match status" value="1"/>
</dbReference>
<dbReference type="Pfam" id="PF14529">
    <property type="entry name" value="Exo_endo_phos_2"/>
    <property type="match status" value="1"/>
</dbReference>
<evidence type="ECO:0000259" key="2">
    <source>
        <dbReference type="PROSITE" id="PS50879"/>
    </source>
</evidence>
<dbReference type="GO" id="GO:0042575">
    <property type="term" value="C:DNA polymerase complex"/>
    <property type="evidence" value="ECO:0007669"/>
    <property type="project" value="UniProtKB-ARBA"/>
</dbReference>
<dbReference type="CDD" id="cd01650">
    <property type="entry name" value="RT_nLTR_like"/>
    <property type="match status" value="1"/>
</dbReference>
<dbReference type="InterPro" id="IPR036397">
    <property type="entry name" value="RNaseH_sf"/>
</dbReference>
<reference evidence="3" key="1">
    <citation type="submission" date="2012-11" db="EMBL/GenBank/DDBJ databases">
        <authorList>
            <person name="Lucero-Rivera Y.E."/>
            <person name="Tovar-Ramirez D."/>
        </authorList>
    </citation>
    <scope>NUCLEOTIDE SEQUENCE</scope>
    <source>
        <tissue evidence="3">Salivary gland</tissue>
    </source>
</reference>
<accession>L7MBU9</accession>
<feature type="non-terminal residue" evidence="3">
    <location>
        <position position="1144"/>
    </location>
</feature>
<feature type="domain" description="Reverse transcriptase" evidence="1">
    <location>
        <begin position="468"/>
        <end position="746"/>
    </location>
</feature>
<dbReference type="PROSITE" id="PS50879">
    <property type="entry name" value="RNASE_H_1"/>
    <property type="match status" value="1"/>
</dbReference>
<dbReference type="InterPro" id="IPR012337">
    <property type="entry name" value="RNaseH-like_sf"/>
</dbReference>
<dbReference type="Gene3D" id="3.30.420.10">
    <property type="entry name" value="Ribonuclease H-like superfamily/Ribonuclease H"/>
    <property type="match status" value="1"/>
</dbReference>
<evidence type="ECO:0000313" key="3">
    <source>
        <dbReference type="EMBL" id="JAA61332.1"/>
    </source>
</evidence>
<dbReference type="Gene3D" id="3.60.10.10">
    <property type="entry name" value="Endonuclease/exonuclease/phosphatase"/>
    <property type="match status" value="1"/>
</dbReference>
<dbReference type="InterPro" id="IPR005135">
    <property type="entry name" value="Endo/exonuclease/phosphatase"/>
</dbReference>
<organism evidence="3">
    <name type="scientific">Rhipicephalus pulchellus</name>
    <name type="common">Yellow backed tick</name>
    <name type="synonym">Dermacentor pulchellus</name>
    <dbReference type="NCBI Taxonomy" id="72859"/>
    <lineage>
        <taxon>Eukaryota</taxon>
        <taxon>Metazoa</taxon>
        <taxon>Ecdysozoa</taxon>
        <taxon>Arthropoda</taxon>
        <taxon>Chelicerata</taxon>
        <taxon>Arachnida</taxon>
        <taxon>Acari</taxon>
        <taxon>Parasitiformes</taxon>
        <taxon>Ixodida</taxon>
        <taxon>Ixodoidea</taxon>
        <taxon>Ixodidae</taxon>
        <taxon>Rhipicephalinae</taxon>
        <taxon>Rhipicephalus</taxon>
        <taxon>Rhipicephalus</taxon>
    </lineage>
</organism>
<dbReference type="SUPFAM" id="SSF56219">
    <property type="entry name" value="DNase I-like"/>
    <property type="match status" value="1"/>
</dbReference>
<name>L7MBU9_RHIPC</name>
<dbReference type="EMBL" id="GACK01003702">
    <property type="protein sequence ID" value="JAA61332.1"/>
    <property type="molecule type" value="mRNA"/>
</dbReference>
<dbReference type="SUPFAM" id="SSF56672">
    <property type="entry name" value="DNA/RNA polymerases"/>
    <property type="match status" value="1"/>
</dbReference>
<dbReference type="Pfam" id="PF00078">
    <property type="entry name" value="RVT_1"/>
    <property type="match status" value="1"/>
</dbReference>
<dbReference type="SUPFAM" id="SSF53098">
    <property type="entry name" value="Ribonuclease H-like"/>
    <property type="match status" value="1"/>
</dbReference>
<dbReference type="InterPro" id="IPR043502">
    <property type="entry name" value="DNA/RNA_pol_sf"/>
</dbReference>
<sequence length="1144" mass="127886">RSVVTIWQWNCRGFRHKRNHLFLHLQQIDPSASPDIIVLQETHANVSLSGYVAHNQVAHDPLPHPVTAILTRRTLVVNRADLTFPALHHVFLEVLPERREQPSLFILNVYNPPRATEEASLLALIRAAAARAAKSPLLILGDFNVRHPDWGYHKADGPGRRLWQLAHDLNLSLLTDPTQPTRIGNSVCRDTTPDLSFCRSVRDARWSNTHHSLGSDHYVLTIQVNTSLCKPRPHTTRHTDWDAFRERRLHSAAPNIEDLSTWTDQLLADLDAVTASIPTTEDHPAVDSRLAHLWAARTGLTNRWHKQRHNRRLRRRIAHLDRAIEQHTTVLARQQWEQLCSELSGQLGCKQSWHLLRHLLDPASGKSVARQQLQRVVRAYPGDTPSLMADLAAKYFQLLTPGVHSPPLASYTGAPNPELDADITEAEVYAALQRLRTTSAPGPDRIPNKLLRNLDAPSITTLTSFLNECWRSGNLPQSWKHARVAFIPKPGKKLTIENLRPISLTSCVGKLLEHVVLARLQTYTDAHHLLPHTMLGFRPQLSTQDVLLQLHHDLLDPPTFSDTKALLSLDLHKAFDNVFHSAILAELSALNPGTRTYNYIRAFLTARTAEIIIGDLPSPTYELGPRGTPQGAVLSPFLFNLTLRSLPGKLDRIPGLKHTLYADDVALWVTSGSDGHIEQTLQRAADVVTSHVHAAGLTCSAAKSALLLMRPPDRRRYKTPHPTITVHVNSTPVPIVPHLRVLGLILQSNRHNTHTIDKLSLSVQQTARMLARVRARRAGMREHDLLRLVDAFVVSRITYSLPYTRLLKSERDKIDVLIRRAYKTALGLPPNTSTDRLLRLGVHNTLDELIEAHRSAQVQRLYRSPTGRHILSSIGHDTSSHPPDLVSLPHAVRTAFCIKPLPRNMLAGHHDARRQARATMLHAKYADHPAVAYVDAARYNSPRDAFAVVSISPSSAPSGPAIVAGTVRTPYAVEAEEAAIALAATSADARVILSDSKRAISNFSRGLVSPTTLRLLRSLLQQDEQRHFELIWVPAHSGHPGNETAHQHARGFVDRAVGLSESDAPVPEPLVTYHDITQHYRLERYTYPAPHVSLPKRSEVAWRRLQTYTFPCPLVFSYIHPDIDPRCCLCGGMASLNHILWGCP</sequence>